<dbReference type="InterPro" id="IPR027381">
    <property type="entry name" value="LytR/CpsA/Psr_C"/>
</dbReference>
<dbReference type="Pfam" id="PF13399">
    <property type="entry name" value="LytR_C"/>
    <property type="match status" value="1"/>
</dbReference>
<comment type="caution">
    <text evidence="3">The sequence shown here is derived from an EMBL/GenBank/DDBJ whole genome shotgun (WGS) entry which is preliminary data.</text>
</comment>
<sequence length="204" mass="20865">MTTTPDVAPSGKSQRRRHLLQRQTIIFGTLTVILVAFALAALGVFLRILPAPFSSEFTDLEAQQEASLFTPCPAPGALPVPYETITANVFNGTDQSGLAGSTSEAISGVGVVIGTTANYAAGAYPGATLIVAGEQGVPAAYTLAALFPGAEIQFDAARADAVIDLVVGDQYVAMNDPAVSTLDPALPLVGLEGCQLPSDTTDAA</sequence>
<dbReference type="AlphaFoldDB" id="A0A2U1ZXE1"/>
<feature type="domain" description="LytR/CpsA/Psr regulator C-terminal" evidence="2">
    <location>
        <begin position="85"/>
        <end position="171"/>
    </location>
</feature>
<name>A0A2U1ZXE1_9MICO</name>
<dbReference type="RefSeq" id="WP_109230029.1">
    <property type="nucleotide sequence ID" value="NZ_PYHR01000002.1"/>
</dbReference>
<keyword evidence="4" id="KW-1185">Reference proteome</keyword>
<evidence type="ECO:0000259" key="2">
    <source>
        <dbReference type="Pfam" id="PF13399"/>
    </source>
</evidence>
<evidence type="ECO:0000313" key="4">
    <source>
        <dbReference type="Proteomes" id="UP000245166"/>
    </source>
</evidence>
<accession>A0A2U1ZXE1</accession>
<keyword evidence="1" id="KW-1133">Transmembrane helix</keyword>
<proteinExistence type="predicted"/>
<dbReference type="EMBL" id="PYHR01000002">
    <property type="protein sequence ID" value="PWD51649.1"/>
    <property type="molecule type" value="Genomic_DNA"/>
</dbReference>
<evidence type="ECO:0000256" key="1">
    <source>
        <dbReference type="SAM" id="Phobius"/>
    </source>
</evidence>
<protein>
    <recommendedName>
        <fullName evidence="2">LytR/CpsA/Psr regulator C-terminal domain-containing protein</fullName>
    </recommendedName>
</protein>
<organism evidence="3 4">
    <name type="scientific">Serinibacter arcticus</name>
    <dbReference type="NCBI Taxonomy" id="1655435"/>
    <lineage>
        <taxon>Bacteria</taxon>
        <taxon>Bacillati</taxon>
        <taxon>Actinomycetota</taxon>
        <taxon>Actinomycetes</taxon>
        <taxon>Micrococcales</taxon>
        <taxon>Beutenbergiaceae</taxon>
        <taxon>Serinibacter</taxon>
    </lineage>
</organism>
<evidence type="ECO:0000313" key="3">
    <source>
        <dbReference type="EMBL" id="PWD51649.1"/>
    </source>
</evidence>
<gene>
    <name evidence="3" type="ORF">C8046_14340</name>
</gene>
<dbReference type="OrthoDB" id="3267444at2"/>
<keyword evidence="1" id="KW-0472">Membrane</keyword>
<dbReference type="Gene3D" id="3.30.70.2390">
    <property type="match status" value="1"/>
</dbReference>
<dbReference type="Proteomes" id="UP000245166">
    <property type="component" value="Unassembled WGS sequence"/>
</dbReference>
<reference evidence="3 4" key="1">
    <citation type="submission" date="2018-03" db="EMBL/GenBank/DDBJ databases">
        <title>Genome assembly of novel Miniimonas species PCH200.</title>
        <authorList>
            <person name="Thakur V."/>
            <person name="Kumar V."/>
            <person name="Singh D."/>
        </authorList>
    </citation>
    <scope>NUCLEOTIDE SEQUENCE [LARGE SCALE GENOMIC DNA]</scope>
    <source>
        <strain evidence="3 4">PCH200</strain>
    </source>
</reference>
<feature type="transmembrane region" description="Helical" evidence="1">
    <location>
        <begin position="25"/>
        <end position="49"/>
    </location>
</feature>
<keyword evidence="1" id="KW-0812">Transmembrane</keyword>